<feature type="transmembrane region" description="Helical" evidence="1">
    <location>
        <begin position="110"/>
        <end position="130"/>
    </location>
</feature>
<keyword evidence="1" id="KW-0812">Transmembrane</keyword>
<organism evidence="3 4">
    <name type="scientific">Mycena pura</name>
    <dbReference type="NCBI Taxonomy" id="153505"/>
    <lineage>
        <taxon>Eukaryota</taxon>
        <taxon>Fungi</taxon>
        <taxon>Dikarya</taxon>
        <taxon>Basidiomycota</taxon>
        <taxon>Agaricomycotina</taxon>
        <taxon>Agaricomycetes</taxon>
        <taxon>Agaricomycetidae</taxon>
        <taxon>Agaricales</taxon>
        <taxon>Marasmiineae</taxon>
        <taxon>Mycenaceae</taxon>
        <taxon>Mycena</taxon>
    </lineage>
</organism>
<sequence length="286" mass="31457">MSGSTFQYPPGYVDAVGRPIMIGYMLSTPRVLCCPLYAIVLGQSFYYFRAFPDDSVYMKMAVAFLLVVDTVHTVLLTIGFNRWFFDLFLAPTLPKTYAARIWFVGGKNKFATGLVVLFSSAQIIAGFVMGMTTYLTSETIVAYVSRTFRISGVIELSSSLACDVSIVAAMVYFLKGPGRGSAVQRTTNIVNKLIVYVISVGVLTSAATVANLVLWLAFTSSFDFMILHLIMGKLYSNSLLVMLNSRVKLREQLYDHDTAIGIELGTARGMPPLVAARNQSMKSEKS</sequence>
<dbReference type="Proteomes" id="UP001219525">
    <property type="component" value="Unassembled WGS sequence"/>
</dbReference>
<protein>
    <recommendedName>
        <fullName evidence="2">DUF6534 domain-containing protein</fullName>
    </recommendedName>
</protein>
<name>A0AAD6USI7_9AGAR</name>
<accession>A0AAD6USI7</accession>
<evidence type="ECO:0000259" key="2">
    <source>
        <dbReference type="Pfam" id="PF20152"/>
    </source>
</evidence>
<feature type="domain" description="DUF6534" evidence="2">
    <location>
        <begin position="159"/>
        <end position="247"/>
    </location>
</feature>
<keyword evidence="1" id="KW-1133">Transmembrane helix</keyword>
<feature type="transmembrane region" description="Helical" evidence="1">
    <location>
        <begin position="60"/>
        <end position="80"/>
    </location>
</feature>
<evidence type="ECO:0000256" key="1">
    <source>
        <dbReference type="SAM" id="Phobius"/>
    </source>
</evidence>
<feature type="transmembrane region" description="Helical" evidence="1">
    <location>
        <begin position="193"/>
        <end position="218"/>
    </location>
</feature>
<keyword evidence="4" id="KW-1185">Reference proteome</keyword>
<gene>
    <name evidence="3" type="ORF">GGX14DRAFT_701595</name>
</gene>
<dbReference type="Pfam" id="PF20152">
    <property type="entry name" value="DUF6534"/>
    <property type="match status" value="1"/>
</dbReference>
<proteinExistence type="predicted"/>
<evidence type="ECO:0000313" key="4">
    <source>
        <dbReference type="Proteomes" id="UP001219525"/>
    </source>
</evidence>
<dbReference type="PANTHER" id="PTHR40465:SF1">
    <property type="entry name" value="DUF6534 DOMAIN-CONTAINING PROTEIN"/>
    <property type="match status" value="1"/>
</dbReference>
<dbReference type="EMBL" id="JARJCW010000133">
    <property type="protein sequence ID" value="KAJ7191393.1"/>
    <property type="molecule type" value="Genomic_DNA"/>
</dbReference>
<keyword evidence="1" id="KW-0472">Membrane</keyword>
<dbReference type="InterPro" id="IPR045339">
    <property type="entry name" value="DUF6534"/>
</dbReference>
<feature type="transmembrane region" description="Helical" evidence="1">
    <location>
        <begin position="31"/>
        <end position="48"/>
    </location>
</feature>
<feature type="transmembrane region" description="Helical" evidence="1">
    <location>
        <begin position="150"/>
        <end position="173"/>
    </location>
</feature>
<reference evidence="3" key="1">
    <citation type="submission" date="2023-03" db="EMBL/GenBank/DDBJ databases">
        <title>Massive genome expansion in bonnet fungi (Mycena s.s.) driven by repeated elements and novel gene families across ecological guilds.</title>
        <authorList>
            <consortium name="Lawrence Berkeley National Laboratory"/>
            <person name="Harder C.B."/>
            <person name="Miyauchi S."/>
            <person name="Viragh M."/>
            <person name="Kuo A."/>
            <person name="Thoen E."/>
            <person name="Andreopoulos B."/>
            <person name="Lu D."/>
            <person name="Skrede I."/>
            <person name="Drula E."/>
            <person name="Henrissat B."/>
            <person name="Morin E."/>
            <person name="Kohler A."/>
            <person name="Barry K."/>
            <person name="LaButti K."/>
            <person name="Morin E."/>
            <person name="Salamov A."/>
            <person name="Lipzen A."/>
            <person name="Mereny Z."/>
            <person name="Hegedus B."/>
            <person name="Baldrian P."/>
            <person name="Stursova M."/>
            <person name="Weitz H."/>
            <person name="Taylor A."/>
            <person name="Grigoriev I.V."/>
            <person name="Nagy L.G."/>
            <person name="Martin F."/>
            <person name="Kauserud H."/>
        </authorList>
    </citation>
    <scope>NUCLEOTIDE SEQUENCE</scope>
    <source>
        <strain evidence="3">9144</strain>
    </source>
</reference>
<dbReference type="AlphaFoldDB" id="A0AAD6USI7"/>
<comment type="caution">
    <text evidence="3">The sequence shown here is derived from an EMBL/GenBank/DDBJ whole genome shotgun (WGS) entry which is preliminary data.</text>
</comment>
<evidence type="ECO:0000313" key="3">
    <source>
        <dbReference type="EMBL" id="KAJ7191393.1"/>
    </source>
</evidence>
<dbReference type="PANTHER" id="PTHR40465">
    <property type="entry name" value="CHROMOSOME 1, WHOLE GENOME SHOTGUN SEQUENCE"/>
    <property type="match status" value="1"/>
</dbReference>